<feature type="signal peptide" evidence="21">
    <location>
        <begin position="1"/>
        <end position="24"/>
    </location>
</feature>
<dbReference type="GO" id="GO:0016020">
    <property type="term" value="C:membrane"/>
    <property type="evidence" value="ECO:0007669"/>
    <property type="project" value="UniProtKB-SubCell"/>
</dbReference>
<keyword evidence="16" id="KW-0325">Glycoprotein</keyword>
<dbReference type="OrthoDB" id="4062651at2759"/>
<evidence type="ECO:0000256" key="15">
    <source>
        <dbReference type="ARBA" id="ARBA00023170"/>
    </source>
</evidence>
<comment type="similarity">
    <text evidence="2">Belongs to the protein kinase superfamily. Ser/Thr protein kinase family.</text>
</comment>
<evidence type="ECO:0000256" key="1">
    <source>
        <dbReference type="ARBA" id="ARBA00004479"/>
    </source>
</evidence>
<evidence type="ECO:0000256" key="5">
    <source>
        <dbReference type="ARBA" id="ARBA00022614"/>
    </source>
</evidence>
<keyword evidence="7 20" id="KW-0812">Transmembrane</keyword>
<comment type="catalytic activity">
    <reaction evidence="18">
        <text>L-seryl-[protein] + ATP = O-phospho-L-seryl-[protein] + ADP + H(+)</text>
        <dbReference type="Rhea" id="RHEA:17989"/>
        <dbReference type="Rhea" id="RHEA-COMP:9863"/>
        <dbReference type="Rhea" id="RHEA-COMP:11604"/>
        <dbReference type="ChEBI" id="CHEBI:15378"/>
        <dbReference type="ChEBI" id="CHEBI:29999"/>
        <dbReference type="ChEBI" id="CHEBI:30616"/>
        <dbReference type="ChEBI" id="CHEBI:83421"/>
        <dbReference type="ChEBI" id="CHEBI:456216"/>
        <dbReference type="EC" id="2.7.11.1"/>
    </reaction>
</comment>
<dbReference type="FunFam" id="3.80.10.10:FF:000129">
    <property type="entry name" value="Leucine-rich repeat receptor-like kinase"/>
    <property type="match status" value="1"/>
</dbReference>
<dbReference type="GO" id="GO:0004674">
    <property type="term" value="F:protein serine/threonine kinase activity"/>
    <property type="evidence" value="ECO:0007669"/>
    <property type="project" value="UniProtKB-KW"/>
</dbReference>
<dbReference type="AlphaFoldDB" id="A0A6J1B223"/>
<evidence type="ECO:0000256" key="18">
    <source>
        <dbReference type="ARBA" id="ARBA00048679"/>
    </source>
</evidence>
<keyword evidence="6" id="KW-0808">Transferase</keyword>
<evidence type="ECO:0000256" key="2">
    <source>
        <dbReference type="ARBA" id="ARBA00008684"/>
    </source>
</evidence>
<keyword evidence="5" id="KW-0433">Leucine-rich repeat</keyword>
<evidence type="ECO:0000256" key="12">
    <source>
        <dbReference type="ARBA" id="ARBA00022840"/>
    </source>
</evidence>
<dbReference type="PROSITE" id="PS50011">
    <property type="entry name" value="PROTEIN_KINASE_DOM"/>
    <property type="match status" value="1"/>
</dbReference>
<feature type="transmembrane region" description="Helical" evidence="20">
    <location>
        <begin position="237"/>
        <end position="261"/>
    </location>
</feature>
<dbReference type="Gene3D" id="3.80.10.10">
    <property type="entry name" value="Ribonuclease Inhibitor"/>
    <property type="match status" value="1"/>
</dbReference>
<gene>
    <name evidence="24" type="primary">LOC110423434</name>
</gene>
<keyword evidence="9" id="KW-0677">Repeat</keyword>
<dbReference type="EC" id="2.7.11.1" evidence="3"/>
<dbReference type="Gene3D" id="1.10.510.10">
    <property type="entry name" value="Transferase(Phosphotransferase) domain 1"/>
    <property type="match status" value="1"/>
</dbReference>
<evidence type="ECO:0000256" key="6">
    <source>
        <dbReference type="ARBA" id="ARBA00022679"/>
    </source>
</evidence>
<dbReference type="Proteomes" id="UP000504621">
    <property type="component" value="Unplaced"/>
</dbReference>
<name>A0A6J1B223_9ROSI</name>
<keyword evidence="14 20" id="KW-0472">Membrane</keyword>
<dbReference type="SUPFAM" id="SSF52058">
    <property type="entry name" value="L domain-like"/>
    <property type="match status" value="1"/>
</dbReference>
<feature type="binding site" evidence="19">
    <location>
        <position position="330"/>
    </location>
    <ligand>
        <name>ATP</name>
        <dbReference type="ChEBI" id="CHEBI:30616"/>
    </ligand>
</feature>
<dbReference type="GO" id="GO:0005524">
    <property type="term" value="F:ATP binding"/>
    <property type="evidence" value="ECO:0007669"/>
    <property type="project" value="UniProtKB-UniRule"/>
</dbReference>
<evidence type="ECO:0000256" key="19">
    <source>
        <dbReference type="PROSITE-ProRule" id="PRU10141"/>
    </source>
</evidence>
<evidence type="ECO:0000256" key="11">
    <source>
        <dbReference type="ARBA" id="ARBA00022777"/>
    </source>
</evidence>
<dbReference type="InterPro" id="IPR051824">
    <property type="entry name" value="LRR_Rcpt-Like_S/T_Kinase"/>
</dbReference>
<dbReference type="InterPro" id="IPR001611">
    <property type="entry name" value="Leu-rich_rpt"/>
</dbReference>
<keyword evidence="4" id="KW-0723">Serine/threonine-protein kinase</keyword>
<dbReference type="InterPro" id="IPR017441">
    <property type="entry name" value="Protein_kinase_ATP_BS"/>
</dbReference>
<keyword evidence="15" id="KW-0675">Receptor</keyword>
<reference evidence="24" key="1">
    <citation type="submission" date="2025-08" db="UniProtKB">
        <authorList>
            <consortium name="RefSeq"/>
        </authorList>
    </citation>
    <scope>IDENTIFICATION</scope>
    <source>
        <tissue evidence="24">Leaf</tissue>
    </source>
</reference>
<accession>A0A6J1B223</accession>
<keyword evidence="12 19" id="KW-0067">ATP-binding</keyword>
<dbReference type="PROSITE" id="PS00108">
    <property type="entry name" value="PROTEIN_KINASE_ST"/>
    <property type="match status" value="1"/>
</dbReference>
<dbReference type="InterPro" id="IPR013210">
    <property type="entry name" value="LRR_N_plant-typ"/>
</dbReference>
<comment type="subcellular location">
    <subcellularLocation>
        <location evidence="1">Membrane</location>
        <topology evidence="1">Single-pass type I membrane protein</topology>
    </subcellularLocation>
</comment>
<keyword evidence="10 19" id="KW-0547">Nucleotide-binding</keyword>
<evidence type="ECO:0000256" key="9">
    <source>
        <dbReference type="ARBA" id="ARBA00022737"/>
    </source>
</evidence>
<dbReference type="RefSeq" id="XP_021293325.1">
    <property type="nucleotide sequence ID" value="XM_021437650.1"/>
</dbReference>
<dbReference type="SUPFAM" id="SSF56112">
    <property type="entry name" value="Protein kinase-like (PK-like)"/>
    <property type="match status" value="1"/>
</dbReference>
<dbReference type="Pfam" id="PF00560">
    <property type="entry name" value="LRR_1"/>
    <property type="match status" value="2"/>
</dbReference>
<proteinExistence type="inferred from homology"/>
<keyword evidence="11" id="KW-0418">Kinase</keyword>
<protein>
    <recommendedName>
        <fullName evidence="3">non-specific serine/threonine protein kinase</fullName>
        <ecNumber evidence="3">2.7.11.1</ecNumber>
    </recommendedName>
</protein>
<keyword evidence="13 20" id="KW-1133">Transmembrane helix</keyword>
<dbReference type="InterPro" id="IPR008271">
    <property type="entry name" value="Ser/Thr_kinase_AS"/>
</dbReference>
<evidence type="ECO:0000256" key="3">
    <source>
        <dbReference type="ARBA" id="ARBA00012513"/>
    </source>
</evidence>
<dbReference type="InterPro" id="IPR032675">
    <property type="entry name" value="LRR_dom_sf"/>
</dbReference>
<dbReference type="PANTHER" id="PTHR48006:SF90">
    <property type="entry name" value="PROTEIN KINASE DOMAIN-CONTAINING PROTEIN"/>
    <property type="match status" value="1"/>
</dbReference>
<dbReference type="PROSITE" id="PS00107">
    <property type="entry name" value="PROTEIN_KINASE_ATP"/>
    <property type="match status" value="1"/>
</dbReference>
<feature type="chain" id="PRO_5026763911" description="non-specific serine/threonine protein kinase" evidence="21">
    <location>
        <begin position="25"/>
        <end position="591"/>
    </location>
</feature>
<evidence type="ECO:0000256" key="13">
    <source>
        <dbReference type="ARBA" id="ARBA00022989"/>
    </source>
</evidence>
<evidence type="ECO:0000256" key="16">
    <source>
        <dbReference type="ARBA" id="ARBA00023180"/>
    </source>
</evidence>
<evidence type="ECO:0000313" key="23">
    <source>
        <dbReference type="Proteomes" id="UP000504621"/>
    </source>
</evidence>
<dbReference type="FunFam" id="3.30.200.20:FF:000015">
    <property type="entry name" value="Somatic embryogenesis receptor kinase 1"/>
    <property type="match status" value="1"/>
</dbReference>
<keyword evidence="23" id="KW-1185">Reference proteome</keyword>
<evidence type="ECO:0000313" key="24">
    <source>
        <dbReference type="RefSeq" id="XP_021293325.1"/>
    </source>
</evidence>
<evidence type="ECO:0000256" key="8">
    <source>
        <dbReference type="ARBA" id="ARBA00022729"/>
    </source>
</evidence>
<comment type="catalytic activity">
    <reaction evidence="17">
        <text>L-threonyl-[protein] + ATP = O-phospho-L-threonyl-[protein] + ADP + H(+)</text>
        <dbReference type="Rhea" id="RHEA:46608"/>
        <dbReference type="Rhea" id="RHEA-COMP:11060"/>
        <dbReference type="Rhea" id="RHEA-COMP:11605"/>
        <dbReference type="ChEBI" id="CHEBI:15378"/>
        <dbReference type="ChEBI" id="CHEBI:30013"/>
        <dbReference type="ChEBI" id="CHEBI:30616"/>
        <dbReference type="ChEBI" id="CHEBI:61977"/>
        <dbReference type="ChEBI" id="CHEBI:456216"/>
        <dbReference type="EC" id="2.7.11.1"/>
    </reaction>
</comment>
<evidence type="ECO:0000256" key="21">
    <source>
        <dbReference type="SAM" id="SignalP"/>
    </source>
</evidence>
<dbReference type="InterPro" id="IPR000719">
    <property type="entry name" value="Prot_kinase_dom"/>
</dbReference>
<evidence type="ECO:0000259" key="22">
    <source>
        <dbReference type="PROSITE" id="PS50011"/>
    </source>
</evidence>
<organism evidence="23 24">
    <name type="scientific">Herrania umbratica</name>
    <dbReference type="NCBI Taxonomy" id="108875"/>
    <lineage>
        <taxon>Eukaryota</taxon>
        <taxon>Viridiplantae</taxon>
        <taxon>Streptophyta</taxon>
        <taxon>Embryophyta</taxon>
        <taxon>Tracheophyta</taxon>
        <taxon>Spermatophyta</taxon>
        <taxon>Magnoliopsida</taxon>
        <taxon>eudicotyledons</taxon>
        <taxon>Gunneridae</taxon>
        <taxon>Pentapetalae</taxon>
        <taxon>rosids</taxon>
        <taxon>malvids</taxon>
        <taxon>Malvales</taxon>
        <taxon>Malvaceae</taxon>
        <taxon>Byttnerioideae</taxon>
        <taxon>Herrania</taxon>
    </lineage>
</organism>
<dbReference type="Pfam" id="PF08263">
    <property type="entry name" value="LRRNT_2"/>
    <property type="match status" value="1"/>
</dbReference>
<dbReference type="GeneID" id="110423434"/>
<evidence type="ECO:0000256" key="14">
    <source>
        <dbReference type="ARBA" id="ARBA00023136"/>
    </source>
</evidence>
<dbReference type="Gene3D" id="3.30.200.20">
    <property type="entry name" value="Phosphorylase Kinase, domain 1"/>
    <property type="match status" value="1"/>
</dbReference>
<dbReference type="FunFam" id="1.10.510.10:FF:000016">
    <property type="entry name" value="Somatic embryogenesis receptor-like kinase 1"/>
    <property type="match status" value="1"/>
</dbReference>
<evidence type="ECO:0000256" key="7">
    <source>
        <dbReference type="ARBA" id="ARBA00022692"/>
    </source>
</evidence>
<evidence type="ECO:0000256" key="10">
    <source>
        <dbReference type="ARBA" id="ARBA00022741"/>
    </source>
</evidence>
<sequence>MKSWKEKSVLYGVILFCFCTSVSALLSSMGVNFEVQALMGIKNFLVDPLGVLDHWDEEALDPCGWSYITCSPDGLVVGLGAPSQNLSGTLAPTIGNLTNLQYVLLHDNNISGHIPSELGKLPKLNTLDLSNNSFSGQIPSSLSQVKSLQYLLNLIMDFLGYQYVGSVKFSRDLSFNNLSGPMPGFYAKTFYTVGNPLICATGSEQDCSGPRPRPMPISFSLNNSQNSQPSGKPKSHAIALAFGSGLSYTFLLVLVFIFLFLRRLRHKQQIFFNANATNEEEESIGNLKRLPFQDLVIATNNFSSKNILGRGGFGNVYKGRLKDGTVVAVKRLIDGNAAGWETQFQAEVKIISLAVHRNLLQLYGFCMTATERLLVYPFMSNGSVASRLKGKPALDWRTRKRIALGTARGLLYLHEQCDPKIIHRDVKAANVLLDDQFEAVVGDFGLVKLMEHQDSHVTTAVRGTIGYIAPEYLSTGQASDRTDVFAFRVLLLELMTGQRPSQFGEMDIEERAMIDWVNKIYKEKRFDELIDKGLENNYDQIDLERMIELSLSCTQHHPNHRPKMSEVLQILEGNILADTEKDSQTVEEECC</sequence>
<dbReference type="SMART" id="SM00220">
    <property type="entry name" value="S_TKc"/>
    <property type="match status" value="1"/>
</dbReference>
<evidence type="ECO:0000256" key="17">
    <source>
        <dbReference type="ARBA" id="ARBA00047899"/>
    </source>
</evidence>
<feature type="domain" description="Protein kinase" evidence="22">
    <location>
        <begin position="302"/>
        <end position="575"/>
    </location>
</feature>
<evidence type="ECO:0000256" key="20">
    <source>
        <dbReference type="SAM" id="Phobius"/>
    </source>
</evidence>
<dbReference type="PANTHER" id="PTHR48006">
    <property type="entry name" value="LEUCINE-RICH REPEAT-CONTAINING PROTEIN DDB_G0281931-RELATED"/>
    <property type="match status" value="1"/>
</dbReference>
<dbReference type="Pfam" id="PF00069">
    <property type="entry name" value="Pkinase"/>
    <property type="match status" value="1"/>
</dbReference>
<evidence type="ECO:0000256" key="4">
    <source>
        <dbReference type="ARBA" id="ARBA00022527"/>
    </source>
</evidence>
<dbReference type="InterPro" id="IPR011009">
    <property type="entry name" value="Kinase-like_dom_sf"/>
</dbReference>
<keyword evidence="8 21" id="KW-0732">Signal</keyword>